<evidence type="ECO:0000256" key="5">
    <source>
        <dbReference type="ARBA" id="ARBA00022692"/>
    </source>
</evidence>
<evidence type="ECO:0000256" key="4">
    <source>
        <dbReference type="ARBA" id="ARBA00022643"/>
    </source>
</evidence>
<dbReference type="GO" id="GO:0005886">
    <property type="term" value="C:plasma membrane"/>
    <property type="evidence" value="ECO:0007669"/>
    <property type="project" value="UniProtKB-SubCell"/>
</dbReference>
<dbReference type="GO" id="GO:0010181">
    <property type="term" value="F:FMN binding"/>
    <property type="evidence" value="ECO:0007669"/>
    <property type="project" value="InterPro"/>
</dbReference>
<dbReference type="EC" id="7.-.-.-" evidence="9"/>
<dbReference type="InterPro" id="IPR010209">
    <property type="entry name" value="Ion_transpt_RnfG/RsxG"/>
</dbReference>
<reference evidence="13" key="1">
    <citation type="submission" date="2016-10" db="EMBL/GenBank/DDBJ databases">
        <authorList>
            <person name="Varghese N."/>
            <person name="Submissions S."/>
        </authorList>
    </citation>
    <scope>NUCLEOTIDE SEQUENCE [LARGE SCALE GENOMIC DNA]</scope>
    <source>
        <strain evidence="13">CGMCC 1.7062</strain>
    </source>
</reference>
<evidence type="ECO:0000256" key="8">
    <source>
        <dbReference type="ARBA" id="ARBA00022989"/>
    </source>
</evidence>
<dbReference type="SMART" id="SM00900">
    <property type="entry name" value="FMN_bind"/>
    <property type="match status" value="1"/>
</dbReference>
<keyword evidence="9 10" id="KW-0472">Membrane</keyword>
<evidence type="ECO:0000313" key="13">
    <source>
        <dbReference type="Proteomes" id="UP000236721"/>
    </source>
</evidence>
<feature type="transmembrane region" description="Helical" evidence="10">
    <location>
        <begin position="12"/>
        <end position="31"/>
    </location>
</feature>
<dbReference type="PANTHER" id="PTHR36118:SF1">
    <property type="entry name" value="ION-TRANSLOCATING OXIDOREDUCTASE COMPLEX SUBUNIT G"/>
    <property type="match status" value="1"/>
</dbReference>
<proteinExistence type="inferred from homology"/>
<accession>A0A1H5TFB0</accession>
<keyword evidence="7 9" id="KW-0249">Electron transport</keyword>
<keyword evidence="5 9" id="KW-0812">Transmembrane</keyword>
<evidence type="ECO:0000256" key="2">
    <source>
        <dbReference type="ARBA" id="ARBA00022553"/>
    </source>
</evidence>
<dbReference type="NCBIfam" id="TIGR01947">
    <property type="entry name" value="rnfG"/>
    <property type="match status" value="1"/>
</dbReference>
<dbReference type="PIRSF" id="PIRSF006091">
    <property type="entry name" value="E_trnsport_RnfG"/>
    <property type="match status" value="1"/>
</dbReference>
<dbReference type="Pfam" id="PF04205">
    <property type="entry name" value="FMN_bind"/>
    <property type="match status" value="1"/>
</dbReference>
<evidence type="ECO:0000256" key="9">
    <source>
        <dbReference type="HAMAP-Rule" id="MF_00479"/>
    </source>
</evidence>
<comment type="similarity">
    <text evidence="9">Belongs to the RnfG family.</text>
</comment>
<keyword evidence="8 9" id="KW-1133">Transmembrane helix</keyword>
<feature type="domain" description="FMN-binding" evidence="11">
    <location>
        <begin position="103"/>
        <end position="193"/>
    </location>
</feature>
<evidence type="ECO:0000256" key="10">
    <source>
        <dbReference type="SAM" id="Phobius"/>
    </source>
</evidence>
<sequence>MDLSLENWKQKVSYQSGLLALSCTLAALLLVGMKYVTQPIIEVRIQEDQNALLEEILNGQPFSNQVFAEGQAFSIEGNEYHYFIVRDSKGNIISYVIKGEQEGYSGKIQFLVGVNLAQQISGVRIISHTETPGLGDKIERAKSDWVLSFNGRSLSNTQGWKVTKDGGEFDQFSGATITPRAVVKGVHNALKGLRLEIDNE</sequence>
<protein>
    <recommendedName>
        <fullName evidence="9">Ion-translocating oxidoreductase complex subunit G</fullName>
        <ecNumber evidence="9">7.-.-.-</ecNumber>
    </recommendedName>
    <alternativeName>
        <fullName evidence="9">Rnf electron transport complex subunit G</fullName>
    </alternativeName>
</protein>
<keyword evidence="9" id="KW-1003">Cell membrane</keyword>
<organism evidence="12 13">
    <name type="scientific">Vibrio hangzhouensis</name>
    <dbReference type="NCBI Taxonomy" id="462991"/>
    <lineage>
        <taxon>Bacteria</taxon>
        <taxon>Pseudomonadati</taxon>
        <taxon>Pseudomonadota</taxon>
        <taxon>Gammaproteobacteria</taxon>
        <taxon>Vibrionales</taxon>
        <taxon>Vibrionaceae</taxon>
        <taxon>Vibrio</taxon>
    </lineage>
</organism>
<dbReference type="InterPro" id="IPR007329">
    <property type="entry name" value="FMN-bd"/>
</dbReference>
<comment type="function">
    <text evidence="9">Part of a membrane-bound complex that couples electron transfer with translocation of ions across the membrane.</text>
</comment>
<feature type="modified residue" description="FMN phosphoryl threonine" evidence="9">
    <location>
        <position position="176"/>
    </location>
</feature>
<dbReference type="Proteomes" id="UP000236721">
    <property type="component" value="Unassembled WGS sequence"/>
</dbReference>
<dbReference type="OrthoDB" id="9784165at2"/>
<comment type="cofactor">
    <cofactor evidence="9">
        <name>FMN</name>
        <dbReference type="ChEBI" id="CHEBI:58210"/>
    </cofactor>
</comment>
<keyword evidence="9" id="KW-0997">Cell inner membrane</keyword>
<evidence type="ECO:0000256" key="7">
    <source>
        <dbReference type="ARBA" id="ARBA00022982"/>
    </source>
</evidence>
<keyword evidence="6 9" id="KW-1278">Translocase</keyword>
<dbReference type="PANTHER" id="PTHR36118">
    <property type="entry name" value="ION-TRANSLOCATING OXIDOREDUCTASE COMPLEX SUBUNIT G"/>
    <property type="match status" value="1"/>
</dbReference>
<comment type="subunit">
    <text evidence="9">The complex is composed of six subunits: RnfA, RnfB, RnfC, RnfD, RnfE and RnfG.</text>
</comment>
<keyword evidence="4 9" id="KW-0288">FMN</keyword>
<evidence type="ECO:0000256" key="1">
    <source>
        <dbReference type="ARBA" id="ARBA00022448"/>
    </source>
</evidence>
<name>A0A1H5TFB0_9VIBR</name>
<gene>
    <name evidence="9" type="primary">rnfG</name>
    <name evidence="12" type="ORF">SAMN04488244_102237</name>
</gene>
<comment type="subcellular location">
    <subcellularLocation>
        <location evidence="9">Cell inner membrane</location>
        <topology evidence="9">Single-pass membrane protein</topology>
    </subcellularLocation>
</comment>
<evidence type="ECO:0000256" key="3">
    <source>
        <dbReference type="ARBA" id="ARBA00022630"/>
    </source>
</evidence>
<keyword evidence="3 9" id="KW-0285">Flavoprotein</keyword>
<evidence type="ECO:0000313" key="12">
    <source>
        <dbReference type="EMBL" id="SEF61479.1"/>
    </source>
</evidence>
<keyword evidence="13" id="KW-1185">Reference proteome</keyword>
<dbReference type="HAMAP" id="MF_00479">
    <property type="entry name" value="RsxG_RnfG"/>
    <property type="match status" value="1"/>
</dbReference>
<evidence type="ECO:0000259" key="11">
    <source>
        <dbReference type="SMART" id="SM00900"/>
    </source>
</evidence>
<dbReference type="RefSeq" id="WP_103878839.1">
    <property type="nucleotide sequence ID" value="NZ_FNVG01000002.1"/>
</dbReference>
<dbReference type="GO" id="GO:0009055">
    <property type="term" value="F:electron transfer activity"/>
    <property type="evidence" value="ECO:0007669"/>
    <property type="project" value="InterPro"/>
</dbReference>
<keyword evidence="2 9" id="KW-0597">Phosphoprotein</keyword>
<dbReference type="AlphaFoldDB" id="A0A1H5TFB0"/>
<keyword evidence="1 9" id="KW-0813">Transport</keyword>
<evidence type="ECO:0000256" key="6">
    <source>
        <dbReference type="ARBA" id="ARBA00022967"/>
    </source>
</evidence>
<dbReference type="EMBL" id="FNVG01000002">
    <property type="protein sequence ID" value="SEF61479.1"/>
    <property type="molecule type" value="Genomic_DNA"/>
</dbReference>
<dbReference type="GO" id="GO:0022900">
    <property type="term" value="P:electron transport chain"/>
    <property type="evidence" value="ECO:0007669"/>
    <property type="project" value="UniProtKB-UniRule"/>
</dbReference>